<dbReference type="Proteomes" id="UP000185984">
    <property type="component" value="Unassembled WGS sequence"/>
</dbReference>
<evidence type="ECO:0000256" key="1">
    <source>
        <dbReference type="ARBA" id="ARBA00004141"/>
    </source>
</evidence>
<accession>A0A1U7HEZ2</accession>
<proteinExistence type="inferred from homology"/>
<dbReference type="STRING" id="247279.NIES1031_20785"/>
<organism evidence="7 8">
    <name type="scientific">Chroogloeocystis siderophila 5.2 s.c.1</name>
    <dbReference type="NCBI Taxonomy" id="247279"/>
    <lineage>
        <taxon>Bacteria</taxon>
        <taxon>Bacillati</taxon>
        <taxon>Cyanobacteriota</taxon>
        <taxon>Cyanophyceae</taxon>
        <taxon>Oscillatoriophycideae</taxon>
        <taxon>Chroococcales</taxon>
        <taxon>Chroococcaceae</taxon>
        <taxon>Chroogloeocystis</taxon>
    </lineage>
</organism>
<dbReference type="GO" id="GO:0016020">
    <property type="term" value="C:membrane"/>
    <property type="evidence" value="ECO:0007669"/>
    <property type="project" value="UniProtKB-SubCell"/>
</dbReference>
<feature type="transmembrane region" description="Helical" evidence="6">
    <location>
        <begin position="79"/>
        <end position="103"/>
    </location>
</feature>
<keyword evidence="4 6" id="KW-1133">Transmembrane helix</keyword>
<dbReference type="PANTHER" id="PTHR12608:SF1">
    <property type="entry name" value="TRANSMEMBRANE PROTEIN 165"/>
    <property type="match status" value="1"/>
</dbReference>
<evidence type="ECO:0000256" key="6">
    <source>
        <dbReference type="RuleBase" id="RU365102"/>
    </source>
</evidence>
<dbReference type="GO" id="GO:0046873">
    <property type="term" value="F:metal ion transmembrane transporter activity"/>
    <property type="evidence" value="ECO:0007669"/>
    <property type="project" value="InterPro"/>
</dbReference>
<dbReference type="Pfam" id="PF01169">
    <property type="entry name" value="GDT1"/>
    <property type="match status" value="1"/>
</dbReference>
<evidence type="ECO:0000256" key="3">
    <source>
        <dbReference type="ARBA" id="ARBA00022692"/>
    </source>
</evidence>
<evidence type="ECO:0000256" key="2">
    <source>
        <dbReference type="ARBA" id="ARBA00009190"/>
    </source>
</evidence>
<keyword evidence="8" id="KW-1185">Reference proteome</keyword>
<feature type="transmembrane region" description="Helical" evidence="6">
    <location>
        <begin position="115"/>
        <end position="132"/>
    </location>
</feature>
<dbReference type="InterPro" id="IPR001727">
    <property type="entry name" value="GDT1-like"/>
</dbReference>
<keyword evidence="3 6" id="KW-0812">Transmembrane</keyword>
<keyword evidence="5 6" id="KW-0472">Membrane</keyword>
<name>A0A1U7HEZ2_9CHRO</name>
<protein>
    <recommendedName>
        <fullName evidence="6">GDT1 family protein</fullName>
    </recommendedName>
</protein>
<evidence type="ECO:0000313" key="8">
    <source>
        <dbReference type="Proteomes" id="UP000185984"/>
    </source>
</evidence>
<comment type="subcellular location">
    <subcellularLocation>
        <location evidence="1 6">Membrane</location>
        <topology evidence="1 6">Multi-pass membrane protein</topology>
    </subcellularLocation>
</comment>
<comment type="similarity">
    <text evidence="2 6">Belongs to the GDT1 family.</text>
</comment>
<dbReference type="PANTHER" id="PTHR12608">
    <property type="entry name" value="TRANSMEMBRANE PROTEIN HTP-1 RELATED"/>
    <property type="match status" value="1"/>
</dbReference>
<evidence type="ECO:0000256" key="5">
    <source>
        <dbReference type="ARBA" id="ARBA00023136"/>
    </source>
</evidence>
<dbReference type="EMBL" id="MRCC01000022">
    <property type="protein sequence ID" value="OKH22108.1"/>
    <property type="molecule type" value="Genomic_DNA"/>
</dbReference>
<dbReference type="AlphaFoldDB" id="A0A1U7HEZ2"/>
<gene>
    <name evidence="7" type="ORF">NIES1031_20785</name>
</gene>
<sequence>MKIELPTQLLEESQLEPEHIAIAVEKPNDPITETQSHSASAQSSWTVFATTFVTIFLAEFGDKTQLSTLLMSAESQSPWIVFSGAAVAMVITSLLGVLLGCWIATRIAPRTVEKLASASLLLISMMLLWDVVQ</sequence>
<reference evidence="7 8" key="1">
    <citation type="submission" date="2016-11" db="EMBL/GenBank/DDBJ databases">
        <title>Draft Genome Sequences of Nine Cyanobacterial Strains from Diverse Habitats.</title>
        <authorList>
            <person name="Zhu T."/>
            <person name="Hou S."/>
            <person name="Lu X."/>
            <person name="Hess W.R."/>
        </authorList>
    </citation>
    <scope>NUCLEOTIDE SEQUENCE [LARGE SCALE GENOMIC DNA]</scope>
    <source>
        <strain evidence="7 8">5.2 s.c.1</strain>
    </source>
</reference>
<dbReference type="OrthoDB" id="9801356at2"/>
<comment type="caution">
    <text evidence="7">The sequence shown here is derived from an EMBL/GenBank/DDBJ whole genome shotgun (WGS) entry which is preliminary data.</text>
</comment>
<evidence type="ECO:0000313" key="7">
    <source>
        <dbReference type="EMBL" id="OKH22108.1"/>
    </source>
</evidence>
<comment type="caution">
    <text evidence="6">Lacks conserved residue(s) required for the propagation of feature annotation.</text>
</comment>
<evidence type="ECO:0000256" key="4">
    <source>
        <dbReference type="ARBA" id="ARBA00022989"/>
    </source>
</evidence>